<proteinExistence type="predicted"/>
<evidence type="ECO:0000313" key="1">
    <source>
        <dbReference type="EMBL" id="OOR88273.1"/>
    </source>
</evidence>
<gene>
    <name evidence="1" type="ORF">B0181_08515</name>
</gene>
<accession>A0A1S9ZXW4</accession>
<keyword evidence="2" id="KW-1185">Reference proteome</keyword>
<dbReference type="EMBL" id="MUXU01000054">
    <property type="protein sequence ID" value="OOR88273.1"/>
    <property type="molecule type" value="Genomic_DNA"/>
</dbReference>
<evidence type="ECO:0000313" key="2">
    <source>
        <dbReference type="Proteomes" id="UP000190435"/>
    </source>
</evidence>
<comment type="caution">
    <text evidence="1">The sequence shown here is derived from an EMBL/GenBank/DDBJ whole genome shotgun (WGS) entry which is preliminary data.</text>
</comment>
<name>A0A1S9ZXW4_9GAMM</name>
<dbReference type="Proteomes" id="UP000190435">
    <property type="component" value="Unassembled WGS sequence"/>
</dbReference>
<organism evidence="1 2">
    <name type="scientific">Moraxella caviae</name>
    <dbReference type="NCBI Taxonomy" id="34060"/>
    <lineage>
        <taxon>Bacteria</taxon>
        <taxon>Pseudomonadati</taxon>
        <taxon>Pseudomonadota</taxon>
        <taxon>Gammaproteobacteria</taxon>
        <taxon>Moraxellales</taxon>
        <taxon>Moraxellaceae</taxon>
        <taxon>Moraxella</taxon>
    </lineage>
</organism>
<reference evidence="1 2" key="1">
    <citation type="submission" date="2017-02" db="EMBL/GenBank/DDBJ databases">
        <title>Draft genome sequence of Moraxella caviae CCUG 355 type strain.</title>
        <authorList>
            <person name="Engstrom-Jakobsson H."/>
            <person name="Salva-Serra F."/>
            <person name="Thorell K."/>
            <person name="Gonzales-Siles L."/>
            <person name="Karlsson R."/>
            <person name="Boulund F."/>
            <person name="Engstrand L."/>
            <person name="Moore E."/>
        </authorList>
    </citation>
    <scope>NUCLEOTIDE SEQUENCE [LARGE SCALE GENOMIC DNA]</scope>
    <source>
        <strain evidence="1 2">CCUG 355</strain>
    </source>
</reference>
<protein>
    <submittedName>
        <fullName evidence="1">Uncharacterized protein</fullName>
    </submittedName>
</protein>
<sequence length="65" mass="7350">MHCLFTHFIAKFARQSSVKLNKKVALNHFLLASLSQLTLANAHYAYKNAKIYKICTTTLNKAIVP</sequence>
<dbReference type="AlphaFoldDB" id="A0A1S9ZXW4"/>